<organism evidence="2 3">
    <name type="scientific">Nocardiopsis flavescens</name>
    <dbReference type="NCBI Taxonomy" id="758803"/>
    <lineage>
        <taxon>Bacteria</taxon>
        <taxon>Bacillati</taxon>
        <taxon>Actinomycetota</taxon>
        <taxon>Actinomycetes</taxon>
        <taxon>Streptosporangiales</taxon>
        <taxon>Nocardiopsidaceae</taxon>
        <taxon>Nocardiopsis</taxon>
    </lineage>
</organism>
<dbReference type="RefSeq" id="WP_073374210.1">
    <property type="nucleotide sequence ID" value="NZ_FQZK01000001.1"/>
</dbReference>
<dbReference type="Proteomes" id="UP000184452">
    <property type="component" value="Unassembled WGS sequence"/>
</dbReference>
<evidence type="ECO:0000313" key="2">
    <source>
        <dbReference type="EMBL" id="SHI48326.1"/>
    </source>
</evidence>
<evidence type="ECO:0000313" key="3">
    <source>
        <dbReference type="Proteomes" id="UP000184452"/>
    </source>
</evidence>
<proteinExistence type="predicted"/>
<dbReference type="EMBL" id="FQZK01000001">
    <property type="protein sequence ID" value="SHI48326.1"/>
    <property type="molecule type" value="Genomic_DNA"/>
</dbReference>
<evidence type="ECO:0008006" key="4">
    <source>
        <dbReference type="Google" id="ProtNLM"/>
    </source>
</evidence>
<dbReference type="PANTHER" id="PTHR37826:SF3">
    <property type="entry name" value="J DOMAIN-CONTAINING PROTEIN"/>
    <property type="match status" value="1"/>
</dbReference>
<keyword evidence="1" id="KW-0472">Membrane</keyword>
<sequence>MSDTAVPPPPTSPREFPCGACGARLEYSAGARQMRCPYCGSEEKIPEATRTVREHAVETLFARRPAERVAEHRFVCQGCGAHIQGDHLAQTCQFCTAPLVTDDSADVQVPPEAVLPFTVERRAAHDALSGWTNSRWFAPNSLKRVSEAERFKSTYLPHWTFDAQTESDYRGQRGEYYWVTETYTTTENGKSVTKTRQVRKTRWYPARGRVSRFFDDVLVNGTTQVSPEKVDALKPWPLDKARPYAHEFLAGHEALRYDVEPEQGLEAAKQVMAGTIHQDCKRDIGGDEQRVTSVDTAYSRVTGKLLLVPVWAGAYLHGGKTWQIVVNGCTGEVQGERPYSAAKITAAVLAALLVIALAVFLFVQYGG</sequence>
<keyword evidence="1" id="KW-1133">Transmembrane helix</keyword>
<protein>
    <recommendedName>
        <fullName evidence="4">Zinc ribbon domain-containing protein</fullName>
    </recommendedName>
</protein>
<dbReference type="AlphaFoldDB" id="A0A1M6BI13"/>
<reference evidence="2 3" key="1">
    <citation type="submission" date="2016-11" db="EMBL/GenBank/DDBJ databases">
        <authorList>
            <person name="Jaros S."/>
            <person name="Januszkiewicz K."/>
            <person name="Wedrychowicz H."/>
        </authorList>
    </citation>
    <scope>NUCLEOTIDE SEQUENCE [LARGE SCALE GENOMIC DNA]</scope>
    <source>
        <strain evidence="2 3">CGMCC 4.5723</strain>
    </source>
</reference>
<name>A0A1M6BI13_9ACTN</name>
<dbReference type="OrthoDB" id="3182597at2"/>
<dbReference type="PANTHER" id="PTHR37826">
    <property type="entry name" value="FLOTILLIN BAND_7_5 DOMAIN PROTEIN"/>
    <property type="match status" value="1"/>
</dbReference>
<feature type="transmembrane region" description="Helical" evidence="1">
    <location>
        <begin position="344"/>
        <end position="363"/>
    </location>
</feature>
<keyword evidence="3" id="KW-1185">Reference proteome</keyword>
<dbReference type="Gene3D" id="2.20.28.30">
    <property type="entry name" value="RNA polymerase ii, chain L"/>
    <property type="match status" value="1"/>
</dbReference>
<evidence type="ECO:0000256" key="1">
    <source>
        <dbReference type="SAM" id="Phobius"/>
    </source>
</evidence>
<accession>A0A1M6BI13</accession>
<dbReference type="STRING" id="758803.SAMN05421803_101363"/>
<gene>
    <name evidence="2" type="ORF">SAMN05421803_101363</name>
</gene>
<keyword evidence="1" id="KW-0812">Transmembrane</keyword>